<reference evidence="2" key="1">
    <citation type="submission" date="2018-08" db="EMBL/GenBank/DDBJ databases">
        <authorList>
            <person name="Jin W."/>
            <person name="Wang H."/>
            <person name="Yang Y."/>
            <person name="Li M."/>
            <person name="Liu J."/>
        </authorList>
    </citation>
    <scope>NUCLEOTIDE SEQUENCE</scope>
    <source>
        <strain evidence="2">AESS21</strain>
    </source>
</reference>
<feature type="region of interest" description="Disordered" evidence="1">
    <location>
        <begin position="1"/>
        <end position="72"/>
    </location>
</feature>
<comment type="caution">
    <text evidence="2">The sequence shown here is derived from an EMBL/GenBank/DDBJ whole genome shotgun (WGS) entry which is preliminary data.</text>
</comment>
<accession>A0A944CF91</accession>
<evidence type="ECO:0000313" key="2">
    <source>
        <dbReference type="EMBL" id="MBS8262035.1"/>
    </source>
</evidence>
<name>A0A944CF91_9HYPH</name>
<evidence type="ECO:0000313" key="3">
    <source>
        <dbReference type="Proteomes" id="UP000705379"/>
    </source>
</evidence>
<gene>
    <name evidence="2" type="ORF">DYI23_17535</name>
</gene>
<evidence type="ECO:0000256" key="1">
    <source>
        <dbReference type="SAM" id="MobiDB-lite"/>
    </source>
</evidence>
<organism evidence="2 3">
    <name type="scientific">Roseibium polysiphoniae</name>
    <dbReference type="NCBI Taxonomy" id="2571221"/>
    <lineage>
        <taxon>Bacteria</taxon>
        <taxon>Pseudomonadati</taxon>
        <taxon>Pseudomonadota</taxon>
        <taxon>Alphaproteobacteria</taxon>
        <taxon>Hyphomicrobiales</taxon>
        <taxon>Stappiaceae</taxon>
        <taxon>Roseibium</taxon>
    </lineage>
</organism>
<feature type="compositionally biased region" description="Basic and acidic residues" evidence="1">
    <location>
        <begin position="37"/>
        <end position="63"/>
    </location>
</feature>
<sequence>MVLPEGRIIKAGQEAIMPTTIERPPTAPVVAHATEYPPDRERRDDPRDEHNSKESRAQRHDPDSGSSDEAPAVLVDAEHHEDHRLDGVAAYRATAQHVLDPKKTTVRRPNTLGVPEHQAPETVRHAYEDHGGQEERHSLNVST</sequence>
<dbReference type="EMBL" id="QTKU01000004">
    <property type="protein sequence ID" value="MBS8262035.1"/>
    <property type="molecule type" value="Genomic_DNA"/>
</dbReference>
<protein>
    <submittedName>
        <fullName evidence="2">Uncharacterized protein</fullName>
    </submittedName>
</protein>
<reference evidence="2" key="2">
    <citation type="journal article" date="2021" name="Microorganisms">
        <title>Bacterial Dimethylsulfoniopropionate Biosynthesis in the East China Sea.</title>
        <authorList>
            <person name="Liu J."/>
            <person name="Zhang Y."/>
            <person name="Liu J."/>
            <person name="Zhong H."/>
            <person name="Williams B.T."/>
            <person name="Zheng Y."/>
            <person name="Curson A.R.J."/>
            <person name="Sun C."/>
            <person name="Sun H."/>
            <person name="Song D."/>
            <person name="Wagner Mackenzie B."/>
            <person name="Bermejo Martinez A."/>
            <person name="Todd J.D."/>
            <person name="Zhang X.H."/>
        </authorList>
    </citation>
    <scope>NUCLEOTIDE SEQUENCE</scope>
    <source>
        <strain evidence="2">AESS21</strain>
    </source>
</reference>
<feature type="region of interest" description="Disordered" evidence="1">
    <location>
        <begin position="100"/>
        <end position="122"/>
    </location>
</feature>
<proteinExistence type="predicted"/>
<dbReference type="Proteomes" id="UP000705379">
    <property type="component" value="Unassembled WGS sequence"/>
</dbReference>
<dbReference type="AlphaFoldDB" id="A0A944CF91"/>